<dbReference type="GO" id="GO:0008234">
    <property type="term" value="F:cysteine-type peptidase activity"/>
    <property type="evidence" value="ECO:0007669"/>
    <property type="project" value="InterPro"/>
</dbReference>
<dbReference type="SUPFAM" id="SSF54001">
    <property type="entry name" value="Cysteine proteinases"/>
    <property type="match status" value="2"/>
</dbReference>
<feature type="domain" description="Peptidase C1A papain C-terminal" evidence="2">
    <location>
        <begin position="26"/>
        <end position="251"/>
    </location>
</feature>
<dbReference type="InterPro" id="IPR038765">
    <property type="entry name" value="Papain-like_cys_pep_sf"/>
</dbReference>
<gene>
    <name evidence="3" type="ORF">CB5_LOCUS29793</name>
</gene>
<dbReference type="Pfam" id="PF00112">
    <property type="entry name" value="Peptidase_C1"/>
    <property type="match status" value="1"/>
</dbReference>
<evidence type="ECO:0000313" key="3">
    <source>
        <dbReference type="EMBL" id="CAD1846582.1"/>
    </source>
</evidence>
<comment type="similarity">
    <text evidence="1">Belongs to the peptidase C1 family.</text>
</comment>
<dbReference type="AlphaFoldDB" id="A0A6V7QTK8"/>
<protein>
    <recommendedName>
        <fullName evidence="2">Peptidase C1A papain C-terminal domain-containing protein</fullName>
    </recommendedName>
</protein>
<dbReference type="Gene3D" id="2.40.50.170">
    <property type="entry name" value="Cysteine proteinases. Chain C"/>
    <property type="match status" value="1"/>
</dbReference>
<dbReference type="SMART" id="SM00645">
    <property type="entry name" value="Pept_C1"/>
    <property type="match status" value="1"/>
</dbReference>
<evidence type="ECO:0000259" key="2">
    <source>
        <dbReference type="SMART" id="SM00645"/>
    </source>
</evidence>
<dbReference type="PANTHER" id="PTHR12411">
    <property type="entry name" value="CYSTEINE PROTEASE FAMILY C1-RELATED"/>
    <property type="match status" value="1"/>
</dbReference>
<dbReference type="InterPro" id="IPR013128">
    <property type="entry name" value="Peptidase_C1A"/>
</dbReference>
<proteinExistence type="inferred from homology"/>
<dbReference type="Gene3D" id="3.90.70.10">
    <property type="entry name" value="Cysteine proteinases"/>
    <property type="match status" value="1"/>
</dbReference>
<dbReference type="InterPro" id="IPR000668">
    <property type="entry name" value="Peptidase_C1A_C"/>
</dbReference>
<name>A0A6V7QTK8_ANACO</name>
<accession>A0A6V7QTK8</accession>
<reference evidence="3" key="1">
    <citation type="submission" date="2020-07" db="EMBL/GenBank/DDBJ databases">
        <authorList>
            <person name="Lin J."/>
        </authorList>
    </citation>
    <scope>NUCLEOTIDE SEQUENCE</scope>
</reference>
<organism evidence="3">
    <name type="scientific">Ananas comosus var. bracteatus</name>
    <name type="common">red pineapple</name>
    <dbReference type="NCBI Taxonomy" id="296719"/>
    <lineage>
        <taxon>Eukaryota</taxon>
        <taxon>Viridiplantae</taxon>
        <taxon>Streptophyta</taxon>
        <taxon>Embryophyta</taxon>
        <taxon>Tracheophyta</taxon>
        <taxon>Spermatophyta</taxon>
        <taxon>Magnoliopsida</taxon>
        <taxon>Liliopsida</taxon>
        <taxon>Poales</taxon>
        <taxon>Bromeliaceae</taxon>
        <taxon>Bromelioideae</taxon>
        <taxon>Ananas</taxon>
    </lineage>
</organism>
<dbReference type="GO" id="GO:0006508">
    <property type="term" value="P:proteolysis"/>
    <property type="evidence" value="ECO:0007669"/>
    <property type="project" value="InterPro"/>
</dbReference>
<dbReference type="EMBL" id="CAJEUB010000020">
    <property type="protein sequence ID" value="CAD1846582.1"/>
    <property type="molecule type" value="Genomic_DNA"/>
</dbReference>
<evidence type="ECO:0000256" key="1">
    <source>
        <dbReference type="ARBA" id="ARBA00008455"/>
    </source>
</evidence>
<sequence length="251" mass="27855">MLRPRGYKSNLRARCTVLGIRRAAKTAASIDGSEGLSPKEAGSCCSSCWIRYDKDEGDYWIIKNSWGTSWGRMDTHAFSVASHSPEFHLEAELGDSLHYVDRKFKEEEAALLGFRSCWCNRRDAPDNNKAAGRSFSPTRSIQIYIHRNGGIAAASTYPYVGKRGQCDTRRAARTAASIDGYTVLRLSKESILMRKVAKEPVSCSLACTPEFHAYAGGVLKAYAPKKPDHAVLVVGYDTDKDEGDYWIIKNS</sequence>